<dbReference type="EMBL" id="VCKX01000169">
    <property type="protein sequence ID" value="TMR27414.1"/>
    <property type="molecule type" value="Genomic_DNA"/>
</dbReference>
<comment type="caution">
    <text evidence="2">The sequence shown here is derived from an EMBL/GenBank/DDBJ whole genome shotgun (WGS) entry which is preliminary data.</text>
</comment>
<reference evidence="2 3" key="1">
    <citation type="submission" date="2019-05" db="EMBL/GenBank/DDBJ databases">
        <title>Draft genome sequence of Nonomuraea zeae DSM 100528.</title>
        <authorList>
            <person name="Saricaoglu S."/>
            <person name="Isik K."/>
        </authorList>
    </citation>
    <scope>NUCLEOTIDE SEQUENCE [LARGE SCALE GENOMIC DNA]</scope>
    <source>
        <strain evidence="2 3">DSM 100528</strain>
    </source>
</reference>
<evidence type="ECO:0000313" key="2">
    <source>
        <dbReference type="EMBL" id="TMR27414.1"/>
    </source>
</evidence>
<evidence type="ECO:0000256" key="1">
    <source>
        <dbReference type="SAM" id="SignalP"/>
    </source>
</evidence>
<gene>
    <name evidence="2" type="ORF">ETD85_39280</name>
</gene>
<protein>
    <submittedName>
        <fullName evidence="2">Uncharacterized protein</fullName>
    </submittedName>
</protein>
<dbReference type="Proteomes" id="UP000306628">
    <property type="component" value="Unassembled WGS sequence"/>
</dbReference>
<organism evidence="2 3">
    <name type="scientific">Nonomuraea zeae</name>
    <dbReference type="NCBI Taxonomy" id="1642303"/>
    <lineage>
        <taxon>Bacteria</taxon>
        <taxon>Bacillati</taxon>
        <taxon>Actinomycetota</taxon>
        <taxon>Actinomycetes</taxon>
        <taxon>Streptosporangiales</taxon>
        <taxon>Streptosporangiaceae</taxon>
        <taxon>Nonomuraea</taxon>
    </lineage>
</organism>
<proteinExistence type="predicted"/>
<feature type="chain" id="PRO_5038510999" evidence="1">
    <location>
        <begin position="19"/>
        <end position="251"/>
    </location>
</feature>
<feature type="signal peptide" evidence="1">
    <location>
        <begin position="1"/>
        <end position="18"/>
    </location>
</feature>
<dbReference type="OrthoDB" id="3537125at2"/>
<dbReference type="AlphaFoldDB" id="A0A5S4G4H7"/>
<name>A0A5S4G4H7_9ACTN</name>
<evidence type="ECO:0000313" key="3">
    <source>
        <dbReference type="Proteomes" id="UP000306628"/>
    </source>
</evidence>
<accession>A0A5S4G4H7</accession>
<dbReference type="RefSeq" id="WP_138694896.1">
    <property type="nucleotide sequence ID" value="NZ_JBHSAZ010000112.1"/>
</dbReference>
<sequence>MLVRATVATLAASGLAIAAPALTAPVEAARVVYGYAWADGTGHLRIVPKSPAKVTRQRHVLYKLAALSGAKEVRLGYTGAAYRRVTVACALKETEGQVATDADGLGRTPCKASDLTDSLGRGAVPARIEYQDGQAVKVSELLIADWPDPRSARGTIKRINDTTVLFATGGKKIKLGYTYSTSFHRTTARCRDGWLAGEPVNADRNGLGTKHCVSTDLSRALRTTRYPVLVKVDYTPGMDALNEVWEVYGDA</sequence>
<keyword evidence="3" id="KW-1185">Reference proteome</keyword>
<keyword evidence="1" id="KW-0732">Signal</keyword>